<gene>
    <name evidence="1" type="ORF">Tci_868801</name>
</gene>
<name>A0A699SGN4_TANCI</name>
<dbReference type="EMBL" id="BKCJ011162578">
    <property type="protein sequence ID" value="GFC96831.1"/>
    <property type="molecule type" value="Genomic_DNA"/>
</dbReference>
<sequence>SCNFFFFGVSDSTITSFPFLLVTIRLAMGPTLLPVEIAVAGGPAVGMKPLPMGTLVSPASTVAASIEVKTLAISSESLLILSAAASPSLLLLPLIGASSPDCLVATASLSSKT</sequence>
<evidence type="ECO:0000313" key="1">
    <source>
        <dbReference type="EMBL" id="GFC96831.1"/>
    </source>
</evidence>
<protein>
    <submittedName>
        <fullName evidence="1">Uncharacterized protein</fullName>
    </submittedName>
</protein>
<comment type="caution">
    <text evidence="1">The sequence shown here is derived from an EMBL/GenBank/DDBJ whole genome shotgun (WGS) entry which is preliminary data.</text>
</comment>
<accession>A0A699SGN4</accession>
<proteinExistence type="predicted"/>
<organism evidence="1">
    <name type="scientific">Tanacetum cinerariifolium</name>
    <name type="common">Dalmatian daisy</name>
    <name type="synonym">Chrysanthemum cinerariifolium</name>
    <dbReference type="NCBI Taxonomy" id="118510"/>
    <lineage>
        <taxon>Eukaryota</taxon>
        <taxon>Viridiplantae</taxon>
        <taxon>Streptophyta</taxon>
        <taxon>Embryophyta</taxon>
        <taxon>Tracheophyta</taxon>
        <taxon>Spermatophyta</taxon>
        <taxon>Magnoliopsida</taxon>
        <taxon>eudicotyledons</taxon>
        <taxon>Gunneridae</taxon>
        <taxon>Pentapetalae</taxon>
        <taxon>asterids</taxon>
        <taxon>campanulids</taxon>
        <taxon>Asterales</taxon>
        <taxon>Asteraceae</taxon>
        <taxon>Asteroideae</taxon>
        <taxon>Anthemideae</taxon>
        <taxon>Anthemidinae</taxon>
        <taxon>Tanacetum</taxon>
    </lineage>
</organism>
<feature type="non-terminal residue" evidence="1">
    <location>
        <position position="1"/>
    </location>
</feature>
<dbReference type="AlphaFoldDB" id="A0A699SGN4"/>
<reference evidence="1" key="1">
    <citation type="journal article" date="2019" name="Sci. Rep.">
        <title>Draft genome of Tanacetum cinerariifolium, the natural source of mosquito coil.</title>
        <authorList>
            <person name="Yamashiro T."/>
            <person name="Shiraishi A."/>
            <person name="Satake H."/>
            <person name="Nakayama K."/>
        </authorList>
    </citation>
    <scope>NUCLEOTIDE SEQUENCE</scope>
</reference>